<accession>A0A5D3AJZ8</accession>
<name>A0A5D3AJZ8_GOSMU</name>
<protein>
    <submittedName>
        <fullName evidence="1">Uncharacterized protein</fullName>
    </submittedName>
</protein>
<organism evidence="1 2">
    <name type="scientific">Gossypium mustelinum</name>
    <name type="common">Cotton</name>
    <name type="synonym">Gossypium caicoense</name>
    <dbReference type="NCBI Taxonomy" id="34275"/>
    <lineage>
        <taxon>Eukaryota</taxon>
        <taxon>Viridiplantae</taxon>
        <taxon>Streptophyta</taxon>
        <taxon>Embryophyta</taxon>
        <taxon>Tracheophyta</taxon>
        <taxon>Spermatophyta</taxon>
        <taxon>Magnoliopsida</taxon>
        <taxon>eudicotyledons</taxon>
        <taxon>Gunneridae</taxon>
        <taxon>Pentapetalae</taxon>
        <taxon>rosids</taxon>
        <taxon>malvids</taxon>
        <taxon>Malvales</taxon>
        <taxon>Malvaceae</taxon>
        <taxon>Malvoideae</taxon>
        <taxon>Gossypium</taxon>
    </lineage>
</organism>
<dbReference type="EMBL" id="CM017636">
    <property type="protein sequence ID" value="TYJ50521.1"/>
    <property type="molecule type" value="Genomic_DNA"/>
</dbReference>
<dbReference type="PANTHER" id="PTHR14677">
    <property type="entry name" value="ARSENITE INDUCUBLE RNA ASSOCIATED PROTEIN AIP-1-RELATED"/>
    <property type="match status" value="1"/>
</dbReference>
<dbReference type="Gene3D" id="4.10.1110.10">
    <property type="entry name" value="AN1-like Zinc finger"/>
    <property type="match status" value="1"/>
</dbReference>
<keyword evidence="2" id="KW-1185">Reference proteome</keyword>
<dbReference type="PANTHER" id="PTHR14677:SF27">
    <property type="entry name" value="ZINC FINGER AN1 AND C2H2 DOMAIN-CONTAINING STRESS-ASSOCIATED PROTEIN 11"/>
    <property type="match status" value="1"/>
</dbReference>
<dbReference type="AlphaFoldDB" id="A0A5D3AJZ8"/>
<evidence type="ECO:0000313" key="1">
    <source>
        <dbReference type="EMBL" id="TYJ50521.1"/>
    </source>
</evidence>
<reference evidence="1 2" key="1">
    <citation type="submission" date="2019-07" db="EMBL/GenBank/DDBJ databases">
        <title>WGS assembly of Gossypium mustelinum.</title>
        <authorList>
            <person name="Chen Z.J."/>
            <person name="Sreedasyam A."/>
            <person name="Ando A."/>
            <person name="Song Q."/>
            <person name="De L."/>
            <person name="Hulse-Kemp A."/>
            <person name="Ding M."/>
            <person name="Ye W."/>
            <person name="Kirkbride R."/>
            <person name="Jenkins J."/>
            <person name="Plott C."/>
            <person name="Lovell J."/>
            <person name="Lin Y.-M."/>
            <person name="Vaughn R."/>
            <person name="Liu B."/>
            <person name="Li W."/>
            <person name="Simpson S."/>
            <person name="Scheffler B."/>
            <person name="Saski C."/>
            <person name="Grover C."/>
            <person name="Hu G."/>
            <person name="Conover J."/>
            <person name="Carlson J."/>
            <person name="Shu S."/>
            <person name="Boston L."/>
            <person name="Williams M."/>
            <person name="Peterson D."/>
            <person name="Mcgee K."/>
            <person name="Jones D."/>
            <person name="Wendel J."/>
            <person name="Stelly D."/>
            <person name="Grimwood J."/>
            <person name="Schmutz J."/>
        </authorList>
    </citation>
    <scope>NUCLEOTIDE SEQUENCE [LARGE SCALE GENOMIC DNA]</scope>
    <source>
        <strain evidence="1">1408120.09</strain>
    </source>
</reference>
<gene>
    <name evidence="1" type="ORF">E1A91_A01G213000v1</name>
</gene>
<proteinExistence type="predicted"/>
<dbReference type="GO" id="GO:0005737">
    <property type="term" value="C:cytoplasm"/>
    <property type="evidence" value="ECO:0007669"/>
    <property type="project" value="TreeGrafter"/>
</dbReference>
<dbReference type="Proteomes" id="UP000323597">
    <property type="component" value="Chromosome A01"/>
</dbReference>
<sequence>MGTPEFPDLGRHCSVQHCKQIDFLPFTCDRCDLVNIRFPSHLLYLIMFIS</sequence>
<dbReference type="InterPro" id="IPR035896">
    <property type="entry name" value="AN1-like_Znf"/>
</dbReference>
<dbReference type="SUPFAM" id="SSF118310">
    <property type="entry name" value="AN1-like Zinc finger"/>
    <property type="match status" value="1"/>
</dbReference>
<evidence type="ECO:0000313" key="2">
    <source>
        <dbReference type="Proteomes" id="UP000323597"/>
    </source>
</evidence>